<evidence type="ECO:0000256" key="8">
    <source>
        <dbReference type="ARBA" id="ARBA00024878"/>
    </source>
</evidence>
<dbReference type="eggNOG" id="ENOG502RQ3Q">
    <property type="taxonomic scope" value="Eukaryota"/>
</dbReference>
<keyword evidence="4" id="KW-0779">Telomere</keyword>
<feature type="domain" description="Shelterin complex subunit TPP1/Est3" evidence="9">
    <location>
        <begin position="16"/>
        <end position="164"/>
    </location>
</feature>
<keyword evidence="11" id="KW-1185">Reference proteome</keyword>
<dbReference type="Proteomes" id="UP000002037">
    <property type="component" value="Unassembled WGS sequence"/>
</dbReference>
<protein>
    <recommendedName>
        <fullName evidence="7">Telomere replication protein EST3</fullName>
    </recommendedName>
</protein>
<dbReference type="GO" id="GO:0042162">
    <property type="term" value="F:telomeric DNA binding"/>
    <property type="evidence" value="ECO:0007669"/>
    <property type="project" value="InterPro"/>
</dbReference>
<dbReference type="GO" id="GO:0000781">
    <property type="term" value="C:chromosome, telomeric region"/>
    <property type="evidence" value="ECO:0007669"/>
    <property type="project" value="UniProtKB-SubCell"/>
</dbReference>
<comment type="similarity">
    <text evidence="6">Belongs to the EST3 family.</text>
</comment>
<dbReference type="GO" id="GO:0005697">
    <property type="term" value="C:telomerase holoenzyme complex"/>
    <property type="evidence" value="ECO:0007669"/>
    <property type="project" value="InterPro"/>
</dbReference>
<dbReference type="Pfam" id="PF10341">
    <property type="entry name" value="TPP1"/>
    <property type="match status" value="1"/>
</dbReference>
<dbReference type="GeneID" id="8300048"/>
<name>C5MJE4_CANTT</name>
<dbReference type="VEuPathDB" id="FungiDB:CTRG_06187"/>
<keyword evidence="3" id="KW-0158">Chromosome</keyword>
<reference evidence="10 11" key="1">
    <citation type="journal article" date="2009" name="Nature">
        <title>Evolution of pathogenicity and sexual reproduction in eight Candida genomes.</title>
        <authorList>
            <person name="Butler G."/>
            <person name="Rasmussen M.D."/>
            <person name="Lin M.F."/>
            <person name="Santos M.A."/>
            <person name="Sakthikumar S."/>
            <person name="Munro C.A."/>
            <person name="Rheinbay E."/>
            <person name="Grabherr M."/>
            <person name="Forche A."/>
            <person name="Reedy J.L."/>
            <person name="Agrafioti I."/>
            <person name="Arnaud M.B."/>
            <person name="Bates S."/>
            <person name="Brown A.J."/>
            <person name="Brunke S."/>
            <person name="Costanzo M.C."/>
            <person name="Fitzpatrick D.A."/>
            <person name="de Groot P.W."/>
            <person name="Harris D."/>
            <person name="Hoyer L.L."/>
            <person name="Hube B."/>
            <person name="Klis F.M."/>
            <person name="Kodira C."/>
            <person name="Lennard N."/>
            <person name="Logue M.E."/>
            <person name="Martin R."/>
            <person name="Neiman A.M."/>
            <person name="Nikolaou E."/>
            <person name="Quail M.A."/>
            <person name="Quinn J."/>
            <person name="Santos M.C."/>
            <person name="Schmitzberger F.F."/>
            <person name="Sherlock G."/>
            <person name="Shah P."/>
            <person name="Silverstein K.A."/>
            <person name="Skrzypek M.S."/>
            <person name="Soll D."/>
            <person name="Staggs R."/>
            <person name="Stansfield I."/>
            <person name="Stumpf M.P."/>
            <person name="Sudbery P.E."/>
            <person name="Srikantha T."/>
            <person name="Zeng Q."/>
            <person name="Berman J."/>
            <person name="Berriman M."/>
            <person name="Heitman J."/>
            <person name="Gow N.A."/>
            <person name="Lorenz M.C."/>
            <person name="Birren B.W."/>
            <person name="Kellis M."/>
            <person name="Cuomo C.A."/>
        </authorList>
    </citation>
    <scope>NUCLEOTIDE SEQUENCE [LARGE SCALE GENOMIC DNA]</scope>
    <source>
        <strain evidence="11">ATCC MYA-3404 / T1</strain>
    </source>
</reference>
<dbReference type="EMBL" id="GG692406">
    <property type="protein sequence ID" value="EER30147.1"/>
    <property type="molecule type" value="Genomic_DNA"/>
</dbReference>
<evidence type="ECO:0000259" key="9">
    <source>
        <dbReference type="Pfam" id="PF10341"/>
    </source>
</evidence>
<dbReference type="Gene3D" id="2.40.50.960">
    <property type="match status" value="1"/>
</dbReference>
<evidence type="ECO:0000313" key="10">
    <source>
        <dbReference type="EMBL" id="EER30147.1"/>
    </source>
</evidence>
<evidence type="ECO:0000256" key="6">
    <source>
        <dbReference type="ARBA" id="ARBA00023777"/>
    </source>
</evidence>
<evidence type="ECO:0000313" key="11">
    <source>
        <dbReference type="Proteomes" id="UP000002037"/>
    </source>
</evidence>
<gene>
    <name evidence="10" type="ORF">CTRG_06187</name>
</gene>
<dbReference type="STRING" id="294747.C5MJE4"/>
<evidence type="ECO:0000256" key="1">
    <source>
        <dbReference type="ARBA" id="ARBA00004123"/>
    </source>
</evidence>
<dbReference type="KEGG" id="ctp:CTRG_06187"/>
<dbReference type="InterPro" id="IPR019437">
    <property type="entry name" value="TPP1/Est3"/>
</dbReference>
<comment type="subcellular location">
    <subcellularLocation>
        <location evidence="2">Chromosome</location>
        <location evidence="2">Telomere</location>
    </subcellularLocation>
    <subcellularLocation>
        <location evidence="1">Nucleus</location>
    </subcellularLocation>
</comment>
<evidence type="ECO:0000256" key="2">
    <source>
        <dbReference type="ARBA" id="ARBA00004574"/>
    </source>
</evidence>
<dbReference type="GO" id="GO:0007004">
    <property type="term" value="P:telomere maintenance via telomerase"/>
    <property type="evidence" value="ECO:0007669"/>
    <property type="project" value="InterPro"/>
</dbReference>
<accession>C5MJE4</accession>
<dbReference type="AlphaFoldDB" id="C5MJE4"/>
<evidence type="ECO:0000256" key="7">
    <source>
        <dbReference type="ARBA" id="ARBA00023906"/>
    </source>
</evidence>
<comment type="function">
    <text evidence="8">Component of the telomerase complex involved in telomere replication. Stimulates RNA/DNA heteroduplex unwinding which favors the telomere replication by the telomerase.</text>
</comment>
<evidence type="ECO:0000256" key="4">
    <source>
        <dbReference type="ARBA" id="ARBA00022895"/>
    </source>
</evidence>
<proteinExistence type="inferred from homology"/>
<dbReference type="RefSeq" id="XP_002546709.1">
    <property type="nucleotide sequence ID" value="XM_002546663.1"/>
</dbReference>
<dbReference type="OrthoDB" id="4083059at2759"/>
<evidence type="ECO:0000256" key="5">
    <source>
        <dbReference type="ARBA" id="ARBA00023242"/>
    </source>
</evidence>
<organism evidence="10 11">
    <name type="scientific">Candida tropicalis (strain ATCC MYA-3404 / T1)</name>
    <name type="common">Yeast</name>
    <dbReference type="NCBI Taxonomy" id="294747"/>
    <lineage>
        <taxon>Eukaryota</taxon>
        <taxon>Fungi</taxon>
        <taxon>Dikarya</taxon>
        <taxon>Ascomycota</taxon>
        <taxon>Saccharomycotina</taxon>
        <taxon>Pichiomycetes</taxon>
        <taxon>Debaryomycetaceae</taxon>
        <taxon>Candida/Lodderomyces clade</taxon>
        <taxon>Candida</taxon>
    </lineage>
</organism>
<evidence type="ECO:0000256" key="3">
    <source>
        <dbReference type="ARBA" id="ARBA00022454"/>
    </source>
</evidence>
<keyword evidence="5" id="KW-0539">Nucleus</keyword>
<sequence length="196" mass="22815">MSSQNNDNTGVPIRVLSSWLSKDVINSIGQNTNYVNPIVRKNFKPTLMKVSFLLRILEFISPTESMDITAILSDSTHKILSIFKFDPAIVDFENRYHQRMTYNTVNRIIHIKKANLKFMTIDSVNKDFKLNLKGALDIVVLEILDFELFLIDEYRFVNSIESRLEFVYDDPEYDQLCRTKTNTEIFNYDDGLINSP</sequence>